<dbReference type="InterPro" id="IPR011701">
    <property type="entry name" value="MFS"/>
</dbReference>
<keyword evidence="4 5" id="KW-0472">Membrane</keyword>
<dbReference type="Gene3D" id="1.20.1720.10">
    <property type="entry name" value="Multidrug resistance protein D"/>
    <property type="match status" value="1"/>
</dbReference>
<comment type="caution">
    <text evidence="7">The sequence shown here is derived from an EMBL/GenBank/DDBJ whole genome shotgun (WGS) entry which is preliminary data.</text>
</comment>
<evidence type="ECO:0000256" key="2">
    <source>
        <dbReference type="ARBA" id="ARBA00022692"/>
    </source>
</evidence>
<sequence length="473" mass="50593">MSQPVDKKTFLTIFTTVFLPMFLAAVDQTLLATATPAMVRDLGDMQLSSWIAVGYMLAGAASVPVYGWLGDQYGRKKMLAIALSIFGIGSIVCALAVNMPLLVAGRIVQGLGSGGLMSLSQALIGELVPPRQRARFQGYFSALFALASIGGPVLGGVIVTYLTWHWLFWINLPLVGFALYRLSKLQSTQEHASKTRIDILGLVLFPSLMTVIIYWLSAGGHYFAWDSRMSFGLLGLFAVLVVLFLIQQQRVKQSFLPLALLAKREIHIPLISTFLFASCLFALVFFLPIFLQVGLGVSVAQSGMLMIPLSAGVICGSFITGKVIARTGVPKWVPVCGMSISSSAFFALAMLDLSPSIVSVIGFFCCLGLGSIMPSTQITIQTIAGKASLGRITSMAGLSRSLGASVGTAVFGTLIYSQIPGFNAQSSLTALLDTPRDVIIDAFQTGYLLAAGLAFLCLLNALRAPRIQLDDYS</sequence>
<organism evidence="7 8">
    <name type="scientific">Vibrio furnissii</name>
    <dbReference type="NCBI Taxonomy" id="29494"/>
    <lineage>
        <taxon>Bacteria</taxon>
        <taxon>Pseudomonadati</taxon>
        <taxon>Pseudomonadota</taxon>
        <taxon>Gammaproteobacteria</taxon>
        <taxon>Vibrionales</taxon>
        <taxon>Vibrionaceae</taxon>
        <taxon>Vibrio</taxon>
    </lineage>
</organism>
<evidence type="ECO:0000313" key="7">
    <source>
        <dbReference type="EMBL" id="KQH86303.1"/>
    </source>
</evidence>
<feature type="domain" description="Major facilitator superfamily (MFS) profile" evidence="6">
    <location>
        <begin position="13"/>
        <end position="468"/>
    </location>
</feature>
<dbReference type="Gene3D" id="1.20.1250.20">
    <property type="entry name" value="MFS general substrate transporter like domains"/>
    <property type="match status" value="1"/>
</dbReference>
<feature type="transmembrane region" description="Helical" evidence="5">
    <location>
        <begin position="195"/>
        <end position="217"/>
    </location>
</feature>
<feature type="transmembrane region" description="Helical" evidence="5">
    <location>
        <begin position="439"/>
        <end position="459"/>
    </location>
</feature>
<evidence type="ECO:0000256" key="5">
    <source>
        <dbReference type="SAM" id="Phobius"/>
    </source>
</evidence>
<dbReference type="InterPro" id="IPR020846">
    <property type="entry name" value="MFS_dom"/>
</dbReference>
<feature type="transmembrane region" description="Helical" evidence="5">
    <location>
        <begin position="357"/>
        <end position="380"/>
    </location>
</feature>
<evidence type="ECO:0000256" key="3">
    <source>
        <dbReference type="ARBA" id="ARBA00022989"/>
    </source>
</evidence>
<comment type="subcellular location">
    <subcellularLocation>
        <location evidence="1">Membrane</location>
        <topology evidence="1">Multi-pass membrane protein</topology>
    </subcellularLocation>
</comment>
<dbReference type="GO" id="GO:0005886">
    <property type="term" value="C:plasma membrane"/>
    <property type="evidence" value="ECO:0007669"/>
    <property type="project" value="TreeGrafter"/>
</dbReference>
<feature type="transmembrane region" description="Helical" evidence="5">
    <location>
        <begin position="166"/>
        <end position="183"/>
    </location>
</feature>
<dbReference type="RefSeq" id="WP_055465955.1">
    <property type="nucleotide sequence ID" value="NZ_LKHS01000007.1"/>
</dbReference>
<dbReference type="PANTHER" id="PTHR23501">
    <property type="entry name" value="MAJOR FACILITATOR SUPERFAMILY"/>
    <property type="match status" value="1"/>
</dbReference>
<feature type="transmembrane region" description="Helical" evidence="5">
    <location>
        <begin position="266"/>
        <end position="291"/>
    </location>
</feature>
<keyword evidence="3 5" id="KW-1133">Transmembrane helix</keyword>
<keyword evidence="8" id="KW-1185">Reference proteome</keyword>
<feature type="transmembrane region" description="Helical" evidence="5">
    <location>
        <begin position="303"/>
        <end position="325"/>
    </location>
</feature>
<keyword evidence="2 5" id="KW-0812">Transmembrane</keyword>
<evidence type="ECO:0000256" key="4">
    <source>
        <dbReference type="ARBA" id="ARBA00023136"/>
    </source>
</evidence>
<feature type="transmembrane region" description="Helical" evidence="5">
    <location>
        <begin position="81"/>
        <end position="101"/>
    </location>
</feature>
<evidence type="ECO:0000259" key="6">
    <source>
        <dbReference type="PROSITE" id="PS50850"/>
    </source>
</evidence>
<gene>
    <name evidence="7" type="ORF">AMR76_09735</name>
</gene>
<dbReference type="PROSITE" id="PS00217">
    <property type="entry name" value="SUGAR_TRANSPORT_2"/>
    <property type="match status" value="1"/>
</dbReference>
<feature type="transmembrane region" description="Helical" evidence="5">
    <location>
        <begin position="229"/>
        <end position="246"/>
    </location>
</feature>
<dbReference type="Proteomes" id="UP000051221">
    <property type="component" value="Unassembled WGS sequence"/>
</dbReference>
<dbReference type="AlphaFoldDB" id="A0A0Q2N387"/>
<dbReference type="EMBL" id="LKHS01000007">
    <property type="protein sequence ID" value="KQH86303.1"/>
    <property type="molecule type" value="Genomic_DNA"/>
</dbReference>
<name>A0A0Q2N387_VIBFU</name>
<dbReference type="InterPro" id="IPR036259">
    <property type="entry name" value="MFS_trans_sf"/>
</dbReference>
<protein>
    <submittedName>
        <fullName evidence="7">MFS transporter</fullName>
    </submittedName>
</protein>
<evidence type="ECO:0000256" key="1">
    <source>
        <dbReference type="ARBA" id="ARBA00004141"/>
    </source>
</evidence>
<dbReference type="PANTHER" id="PTHR23501:SF197">
    <property type="entry name" value="COMD"/>
    <property type="match status" value="1"/>
</dbReference>
<feature type="transmembrane region" description="Helical" evidence="5">
    <location>
        <begin position="107"/>
        <end position="128"/>
    </location>
</feature>
<dbReference type="PROSITE" id="PS50850">
    <property type="entry name" value="MFS"/>
    <property type="match status" value="1"/>
</dbReference>
<feature type="transmembrane region" description="Helical" evidence="5">
    <location>
        <begin position="48"/>
        <end position="69"/>
    </location>
</feature>
<dbReference type="CDD" id="cd17502">
    <property type="entry name" value="MFS_Azr1_MDR_like"/>
    <property type="match status" value="1"/>
</dbReference>
<dbReference type="FunCoup" id="A0A0Q2N387">
    <property type="interactions" value="178"/>
</dbReference>
<dbReference type="InParanoid" id="A0A0Q2N387"/>
<dbReference type="GO" id="GO:0022857">
    <property type="term" value="F:transmembrane transporter activity"/>
    <property type="evidence" value="ECO:0007669"/>
    <property type="project" value="InterPro"/>
</dbReference>
<accession>A0A0Q2N387</accession>
<dbReference type="SUPFAM" id="SSF103473">
    <property type="entry name" value="MFS general substrate transporter"/>
    <property type="match status" value="1"/>
</dbReference>
<proteinExistence type="predicted"/>
<feature type="transmembrane region" description="Helical" evidence="5">
    <location>
        <begin position="332"/>
        <end position="351"/>
    </location>
</feature>
<evidence type="ECO:0000313" key="8">
    <source>
        <dbReference type="Proteomes" id="UP000051221"/>
    </source>
</evidence>
<dbReference type="Pfam" id="PF07690">
    <property type="entry name" value="MFS_1"/>
    <property type="match status" value="1"/>
</dbReference>
<feature type="transmembrane region" description="Helical" evidence="5">
    <location>
        <begin position="401"/>
        <end position="419"/>
    </location>
</feature>
<reference evidence="7 8" key="1">
    <citation type="submission" date="2015-08" db="EMBL/GenBank/DDBJ databases">
        <title>Antibacterial properties of a collection of Vibrionaceae strains.</title>
        <authorList>
            <person name="Giubergia S."/>
        </authorList>
    </citation>
    <scope>NUCLEOTIDE SEQUENCE [LARGE SCALE GENOMIC DNA]</scope>
    <source>
        <strain evidence="7 8">S0821</strain>
    </source>
</reference>
<dbReference type="InterPro" id="IPR005829">
    <property type="entry name" value="Sugar_transporter_CS"/>
</dbReference>
<feature type="transmembrane region" description="Helical" evidence="5">
    <location>
        <begin position="140"/>
        <end position="160"/>
    </location>
</feature>